<keyword evidence="1" id="KW-1133">Transmembrane helix</keyword>
<dbReference type="EMBL" id="BKZW01000002">
    <property type="protein sequence ID" value="GER90494.1"/>
    <property type="molecule type" value="Genomic_DNA"/>
</dbReference>
<evidence type="ECO:0000313" key="2">
    <source>
        <dbReference type="EMBL" id="GER90494.1"/>
    </source>
</evidence>
<protein>
    <submittedName>
        <fullName evidence="2">Uncharacterized protein</fullName>
    </submittedName>
</protein>
<name>A0A5J4KM92_9CHLR</name>
<feature type="transmembrane region" description="Helical" evidence="1">
    <location>
        <begin position="161"/>
        <end position="181"/>
    </location>
</feature>
<gene>
    <name evidence="2" type="ORF">KDW_46560</name>
</gene>
<keyword evidence="3" id="KW-1185">Reference proteome</keyword>
<keyword evidence="1" id="KW-0472">Membrane</keyword>
<dbReference type="Proteomes" id="UP000326912">
    <property type="component" value="Unassembled WGS sequence"/>
</dbReference>
<feature type="transmembrane region" description="Helical" evidence="1">
    <location>
        <begin position="12"/>
        <end position="30"/>
    </location>
</feature>
<comment type="caution">
    <text evidence="2">The sequence shown here is derived from an EMBL/GenBank/DDBJ whole genome shotgun (WGS) entry which is preliminary data.</text>
</comment>
<sequence>MWKFVLRMLKCWLPYAIIIVGLSGLLYVVGQQVLRQQANDPQIQMAEDTAARLAAGEQPQALLPADKVDVATSIAPYLVMYDANGKPVAGSGQLNGQLPTLPAGVFDSVRKDGEDRVTWQPLPGVRSATVVSPIKGGSGGFVMAGRSLRESELRTDDLGKLILVGCLGLLVLELGVVALLFRNPPRRRVIV</sequence>
<accession>A0A5J4KM92</accession>
<proteinExistence type="predicted"/>
<evidence type="ECO:0000256" key="1">
    <source>
        <dbReference type="SAM" id="Phobius"/>
    </source>
</evidence>
<evidence type="ECO:0000313" key="3">
    <source>
        <dbReference type="Proteomes" id="UP000326912"/>
    </source>
</evidence>
<keyword evidence="1" id="KW-0812">Transmembrane</keyword>
<dbReference type="AlphaFoldDB" id="A0A5J4KM92"/>
<dbReference type="RefSeq" id="WP_151758233.1">
    <property type="nucleotide sequence ID" value="NZ_BKZW01000002.1"/>
</dbReference>
<reference evidence="2 3" key="1">
    <citation type="submission" date="2019-10" db="EMBL/GenBank/DDBJ databases">
        <title>Dictyobacter vulcani sp. nov., within the class Ktedonobacteria, isolated from soil of volcanic Mt. Zao.</title>
        <authorList>
            <person name="Zheng Y."/>
            <person name="Wang C.M."/>
            <person name="Sakai Y."/>
            <person name="Abe K."/>
            <person name="Yokota A."/>
            <person name="Yabe S."/>
        </authorList>
    </citation>
    <scope>NUCLEOTIDE SEQUENCE [LARGE SCALE GENOMIC DNA]</scope>
    <source>
        <strain evidence="2 3">W12</strain>
    </source>
</reference>
<organism evidence="2 3">
    <name type="scientific">Dictyobacter vulcani</name>
    <dbReference type="NCBI Taxonomy" id="2607529"/>
    <lineage>
        <taxon>Bacteria</taxon>
        <taxon>Bacillati</taxon>
        <taxon>Chloroflexota</taxon>
        <taxon>Ktedonobacteria</taxon>
        <taxon>Ktedonobacterales</taxon>
        <taxon>Dictyobacteraceae</taxon>
        <taxon>Dictyobacter</taxon>
    </lineage>
</organism>